<dbReference type="EMBL" id="ML179437">
    <property type="protein sequence ID" value="THU87740.1"/>
    <property type="molecule type" value="Genomic_DNA"/>
</dbReference>
<evidence type="ECO:0000313" key="3">
    <source>
        <dbReference type="EMBL" id="THU87740.1"/>
    </source>
</evidence>
<accession>A0A4S8LG11</accession>
<protein>
    <recommendedName>
        <fullName evidence="2">NACHT domain-containing protein</fullName>
    </recommendedName>
</protein>
<dbReference type="Pfam" id="PF24883">
    <property type="entry name" value="NPHP3_N"/>
    <property type="match status" value="1"/>
</dbReference>
<proteinExistence type="predicted"/>
<dbReference type="SUPFAM" id="SSF52540">
    <property type="entry name" value="P-loop containing nucleoside triphosphate hydrolases"/>
    <property type="match status" value="1"/>
</dbReference>
<dbReference type="PANTHER" id="PTHR10039:SF14">
    <property type="entry name" value="NACHT DOMAIN-CONTAINING PROTEIN"/>
    <property type="match status" value="1"/>
</dbReference>
<organism evidence="3 4">
    <name type="scientific">Dendrothele bispora (strain CBS 962.96)</name>
    <dbReference type="NCBI Taxonomy" id="1314807"/>
    <lineage>
        <taxon>Eukaryota</taxon>
        <taxon>Fungi</taxon>
        <taxon>Dikarya</taxon>
        <taxon>Basidiomycota</taxon>
        <taxon>Agaricomycotina</taxon>
        <taxon>Agaricomycetes</taxon>
        <taxon>Agaricomycetidae</taxon>
        <taxon>Agaricales</taxon>
        <taxon>Agaricales incertae sedis</taxon>
        <taxon>Dendrothele</taxon>
    </lineage>
</organism>
<dbReference type="Gene3D" id="3.40.50.300">
    <property type="entry name" value="P-loop containing nucleotide triphosphate hydrolases"/>
    <property type="match status" value="1"/>
</dbReference>
<feature type="domain" description="NACHT" evidence="2">
    <location>
        <begin position="10"/>
        <end position="166"/>
    </location>
</feature>
<keyword evidence="4" id="KW-1185">Reference proteome</keyword>
<evidence type="ECO:0000313" key="4">
    <source>
        <dbReference type="Proteomes" id="UP000297245"/>
    </source>
</evidence>
<gene>
    <name evidence="3" type="ORF">K435DRAFT_730509</name>
</gene>
<dbReference type="PROSITE" id="PS50837">
    <property type="entry name" value="NACHT"/>
    <property type="match status" value="1"/>
</dbReference>
<dbReference type="InterPro" id="IPR056884">
    <property type="entry name" value="NPHP3-like_N"/>
</dbReference>
<sequence>MNWTVSGEESIFWLFGVAGSGKSSSMGTLHNMFVDMSFESRLAAFIRFDRNDYNDASMFIQTLAYKLARFDHRLGQAIVDELTKNEQIVDVTELSTQFNRLILEPLRKHQQDLRNGGSIVIIVDGLDECTRSDRAETNSRDQLLRLLVNNPFRLFPFVRLVLASRPEEDIKQMLAAQRHIVAFPLDITTDETKDDIKHFLEHKLSEVHEKHPEFLELCRQKNAVNELSMRASGLFIWASTVVAFVANYPERLERVLKTDVPKNALQALDALYETALESVAGEAGDEDIQADIRRVLGGIMANRLTSSGKLSHANNV</sequence>
<dbReference type="InterPro" id="IPR007111">
    <property type="entry name" value="NACHT_NTPase"/>
</dbReference>
<evidence type="ECO:0000256" key="1">
    <source>
        <dbReference type="ARBA" id="ARBA00022737"/>
    </source>
</evidence>
<dbReference type="PANTHER" id="PTHR10039">
    <property type="entry name" value="AMELOGENIN"/>
    <property type="match status" value="1"/>
</dbReference>
<dbReference type="Proteomes" id="UP000297245">
    <property type="component" value="Unassembled WGS sequence"/>
</dbReference>
<keyword evidence="1" id="KW-0677">Repeat</keyword>
<reference evidence="3 4" key="1">
    <citation type="journal article" date="2019" name="Nat. Ecol. Evol.">
        <title>Megaphylogeny resolves global patterns of mushroom evolution.</title>
        <authorList>
            <person name="Varga T."/>
            <person name="Krizsan K."/>
            <person name="Foldi C."/>
            <person name="Dima B."/>
            <person name="Sanchez-Garcia M."/>
            <person name="Sanchez-Ramirez S."/>
            <person name="Szollosi G.J."/>
            <person name="Szarkandi J.G."/>
            <person name="Papp V."/>
            <person name="Albert L."/>
            <person name="Andreopoulos W."/>
            <person name="Angelini C."/>
            <person name="Antonin V."/>
            <person name="Barry K.W."/>
            <person name="Bougher N.L."/>
            <person name="Buchanan P."/>
            <person name="Buyck B."/>
            <person name="Bense V."/>
            <person name="Catcheside P."/>
            <person name="Chovatia M."/>
            <person name="Cooper J."/>
            <person name="Damon W."/>
            <person name="Desjardin D."/>
            <person name="Finy P."/>
            <person name="Geml J."/>
            <person name="Haridas S."/>
            <person name="Hughes K."/>
            <person name="Justo A."/>
            <person name="Karasinski D."/>
            <person name="Kautmanova I."/>
            <person name="Kiss B."/>
            <person name="Kocsube S."/>
            <person name="Kotiranta H."/>
            <person name="LaButti K.M."/>
            <person name="Lechner B.E."/>
            <person name="Liimatainen K."/>
            <person name="Lipzen A."/>
            <person name="Lukacs Z."/>
            <person name="Mihaltcheva S."/>
            <person name="Morgado L.N."/>
            <person name="Niskanen T."/>
            <person name="Noordeloos M.E."/>
            <person name="Ohm R.A."/>
            <person name="Ortiz-Santana B."/>
            <person name="Ovrebo C."/>
            <person name="Racz N."/>
            <person name="Riley R."/>
            <person name="Savchenko A."/>
            <person name="Shiryaev A."/>
            <person name="Soop K."/>
            <person name="Spirin V."/>
            <person name="Szebenyi C."/>
            <person name="Tomsovsky M."/>
            <person name="Tulloss R.E."/>
            <person name="Uehling J."/>
            <person name="Grigoriev I.V."/>
            <person name="Vagvolgyi C."/>
            <person name="Papp T."/>
            <person name="Martin F.M."/>
            <person name="Miettinen O."/>
            <person name="Hibbett D.S."/>
            <person name="Nagy L.G."/>
        </authorList>
    </citation>
    <scope>NUCLEOTIDE SEQUENCE [LARGE SCALE GENOMIC DNA]</scope>
    <source>
        <strain evidence="3 4">CBS 962.96</strain>
    </source>
</reference>
<name>A0A4S8LG11_DENBC</name>
<dbReference type="InterPro" id="IPR027417">
    <property type="entry name" value="P-loop_NTPase"/>
</dbReference>
<dbReference type="OrthoDB" id="3038309at2759"/>
<dbReference type="AlphaFoldDB" id="A0A4S8LG11"/>
<evidence type="ECO:0000259" key="2">
    <source>
        <dbReference type="PROSITE" id="PS50837"/>
    </source>
</evidence>